<dbReference type="AlphaFoldDB" id="A0A5B7DRD5"/>
<evidence type="ECO:0000313" key="2">
    <source>
        <dbReference type="EMBL" id="MPC23604.1"/>
    </source>
</evidence>
<evidence type="ECO:0000313" key="3">
    <source>
        <dbReference type="Proteomes" id="UP000324222"/>
    </source>
</evidence>
<gene>
    <name evidence="2" type="ORF">E2C01_016662</name>
</gene>
<evidence type="ECO:0000256" key="1">
    <source>
        <dbReference type="SAM" id="MobiDB-lite"/>
    </source>
</evidence>
<sequence>MVQIHRNTARKVGKRHACLDSSCYISRLPAACLATPQLPVRSYSGNFSIPAPERQTTEEKVDRLFSPSTPRSPNVPASEPSRTDSCIGVGVRDMQRGRLCSVTGSAAGQLAGPRHHPCRRHSQPATCTIANLQELNSEMCNPRMKSSPTSATPPVKTAL</sequence>
<accession>A0A5B7DRD5</accession>
<dbReference type="Proteomes" id="UP000324222">
    <property type="component" value="Unassembled WGS sequence"/>
</dbReference>
<reference evidence="2 3" key="1">
    <citation type="submission" date="2019-05" db="EMBL/GenBank/DDBJ databases">
        <title>Another draft genome of Portunus trituberculatus and its Hox gene families provides insights of decapod evolution.</title>
        <authorList>
            <person name="Jeong J.-H."/>
            <person name="Song I."/>
            <person name="Kim S."/>
            <person name="Choi T."/>
            <person name="Kim D."/>
            <person name="Ryu S."/>
            <person name="Kim W."/>
        </authorList>
    </citation>
    <scope>NUCLEOTIDE SEQUENCE [LARGE SCALE GENOMIC DNA]</scope>
    <source>
        <tissue evidence="2">Muscle</tissue>
    </source>
</reference>
<name>A0A5B7DRD5_PORTR</name>
<comment type="caution">
    <text evidence="2">The sequence shown here is derived from an EMBL/GenBank/DDBJ whole genome shotgun (WGS) entry which is preliminary data.</text>
</comment>
<protein>
    <submittedName>
        <fullName evidence="2">Uncharacterized protein</fullName>
    </submittedName>
</protein>
<feature type="region of interest" description="Disordered" evidence="1">
    <location>
        <begin position="48"/>
        <end position="85"/>
    </location>
</feature>
<keyword evidence="3" id="KW-1185">Reference proteome</keyword>
<organism evidence="2 3">
    <name type="scientific">Portunus trituberculatus</name>
    <name type="common">Swimming crab</name>
    <name type="synonym">Neptunus trituberculatus</name>
    <dbReference type="NCBI Taxonomy" id="210409"/>
    <lineage>
        <taxon>Eukaryota</taxon>
        <taxon>Metazoa</taxon>
        <taxon>Ecdysozoa</taxon>
        <taxon>Arthropoda</taxon>
        <taxon>Crustacea</taxon>
        <taxon>Multicrustacea</taxon>
        <taxon>Malacostraca</taxon>
        <taxon>Eumalacostraca</taxon>
        <taxon>Eucarida</taxon>
        <taxon>Decapoda</taxon>
        <taxon>Pleocyemata</taxon>
        <taxon>Brachyura</taxon>
        <taxon>Eubrachyura</taxon>
        <taxon>Portunoidea</taxon>
        <taxon>Portunidae</taxon>
        <taxon>Portuninae</taxon>
        <taxon>Portunus</taxon>
    </lineage>
</organism>
<dbReference type="EMBL" id="VSRR010001230">
    <property type="protein sequence ID" value="MPC23604.1"/>
    <property type="molecule type" value="Genomic_DNA"/>
</dbReference>
<proteinExistence type="predicted"/>